<dbReference type="Pfam" id="PF08240">
    <property type="entry name" value="ADH_N"/>
    <property type="match status" value="1"/>
</dbReference>
<dbReference type="PROSITE" id="PS01162">
    <property type="entry name" value="QOR_ZETA_CRYSTAL"/>
    <property type="match status" value="1"/>
</dbReference>
<dbReference type="InterPro" id="IPR013154">
    <property type="entry name" value="ADH-like_N"/>
</dbReference>
<gene>
    <name evidence="3" type="primary">qor_1</name>
    <name evidence="3" type="ORF">Vau01_025560</name>
</gene>
<dbReference type="InterPro" id="IPR011032">
    <property type="entry name" value="GroES-like_sf"/>
</dbReference>
<dbReference type="CDD" id="cd08267">
    <property type="entry name" value="MDR1"/>
    <property type="match status" value="1"/>
</dbReference>
<sequence length="328" mass="34673">MKAILQNGYGAPATALRYGETATPTPGPDDVLVETRAASVNARDWHIMRGDPYIARLTTSDMPLRGPRNRVLGTDFAGRVVAVGADVTGIAVGDDVYGEVNGAFAEYVCAPQDVVGLMPSNVNYEQAAAVPLAGNTALVCLLDEARIQPGQRLLVNGASGGVGTFAVQVGKALAAEVTAVCSPRNVDLVTSLGADHVVDYTKRDFTERRYDVVFDLVGNRSLKELRRCLADDGTIILSGGGVSTGGSLVGPMALFVRGALAAKFGRTRIIAPQPKPTRDRFDALTKLIEAGTVAPVIDRSYPLDEAPAAIRYLEEEHARAKVVLLASR</sequence>
<dbReference type="PANTHER" id="PTHR11695">
    <property type="entry name" value="ALCOHOL DEHYDROGENASE RELATED"/>
    <property type="match status" value="1"/>
</dbReference>
<reference evidence="3" key="1">
    <citation type="submission" date="2021-01" db="EMBL/GenBank/DDBJ databases">
        <title>Whole genome shotgun sequence of Virgisporangium aurantiacum NBRC 16421.</title>
        <authorList>
            <person name="Komaki H."/>
            <person name="Tamura T."/>
        </authorList>
    </citation>
    <scope>NUCLEOTIDE SEQUENCE</scope>
    <source>
        <strain evidence="3">NBRC 16421</strain>
    </source>
</reference>
<name>A0A8J3Z4Z4_9ACTN</name>
<evidence type="ECO:0000313" key="4">
    <source>
        <dbReference type="Proteomes" id="UP000612585"/>
    </source>
</evidence>
<dbReference type="PANTHER" id="PTHR11695:SF294">
    <property type="entry name" value="RETICULON-4-INTERACTING PROTEIN 1, MITOCHONDRIAL"/>
    <property type="match status" value="1"/>
</dbReference>
<keyword evidence="4" id="KW-1185">Reference proteome</keyword>
<dbReference type="AlphaFoldDB" id="A0A8J3Z4Z4"/>
<feature type="domain" description="Enoyl reductase (ER)" evidence="2">
    <location>
        <begin position="13"/>
        <end position="324"/>
    </location>
</feature>
<dbReference type="EMBL" id="BOPG01000013">
    <property type="protein sequence ID" value="GIJ55040.1"/>
    <property type="molecule type" value="Genomic_DNA"/>
</dbReference>
<comment type="caution">
    <text evidence="3">The sequence shown here is derived from an EMBL/GenBank/DDBJ whole genome shotgun (WGS) entry which is preliminary data.</text>
</comment>
<dbReference type="SUPFAM" id="SSF50129">
    <property type="entry name" value="GroES-like"/>
    <property type="match status" value="1"/>
</dbReference>
<evidence type="ECO:0000313" key="3">
    <source>
        <dbReference type="EMBL" id="GIJ55040.1"/>
    </source>
</evidence>
<dbReference type="Gene3D" id="3.40.50.720">
    <property type="entry name" value="NAD(P)-binding Rossmann-like Domain"/>
    <property type="match status" value="1"/>
</dbReference>
<dbReference type="Pfam" id="PF13602">
    <property type="entry name" value="ADH_zinc_N_2"/>
    <property type="match status" value="1"/>
</dbReference>
<dbReference type="Gene3D" id="3.90.180.10">
    <property type="entry name" value="Medium-chain alcohol dehydrogenases, catalytic domain"/>
    <property type="match status" value="1"/>
</dbReference>
<organism evidence="3 4">
    <name type="scientific">Virgisporangium aurantiacum</name>
    <dbReference type="NCBI Taxonomy" id="175570"/>
    <lineage>
        <taxon>Bacteria</taxon>
        <taxon>Bacillati</taxon>
        <taxon>Actinomycetota</taxon>
        <taxon>Actinomycetes</taxon>
        <taxon>Micromonosporales</taxon>
        <taxon>Micromonosporaceae</taxon>
        <taxon>Virgisporangium</taxon>
    </lineage>
</organism>
<dbReference type="SUPFAM" id="SSF51735">
    <property type="entry name" value="NAD(P)-binding Rossmann-fold domains"/>
    <property type="match status" value="1"/>
</dbReference>
<proteinExistence type="predicted"/>
<keyword evidence="1" id="KW-0560">Oxidoreductase</keyword>
<protein>
    <submittedName>
        <fullName evidence="3">NADPH:quinone reductase</fullName>
    </submittedName>
</protein>
<dbReference type="SMART" id="SM00829">
    <property type="entry name" value="PKS_ER"/>
    <property type="match status" value="1"/>
</dbReference>
<dbReference type="GO" id="GO:0016491">
    <property type="term" value="F:oxidoreductase activity"/>
    <property type="evidence" value="ECO:0007669"/>
    <property type="project" value="UniProtKB-KW"/>
</dbReference>
<evidence type="ECO:0000259" key="2">
    <source>
        <dbReference type="SMART" id="SM00829"/>
    </source>
</evidence>
<dbReference type="GO" id="GO:0008270">
    <property type="term" value="F:zinc ion binding"/>
    <property type="evidence" value="ECO:0007669"/>
    <property type="project" value="InterPro"/>
</dbReference>
<dbReference type="InterPro" id="IPR020843">
    <property type="entry name" value="ER"/>
</dbReference>
<dbReference type="InterPro" id="IPR050700">
    <property type="entry name" value="YIM1/Zinc_Alcohol_DH_Fams"/>
</dbReference>
<dbReference type="InterPro" id="IPR036291">
    <property type="entry name" value="NAD(P)-bd_dom_sf"/>
</dbReference>
<accession>A0A8J3Z4Z4</accession>
<dbReference type="RefSeq" id="WP_203991250.1">
    <property type="nucleotide sequence ID" value="NZ_BOPG01000013.1"/>
</dbReference>
<dbReference type="InterPro" id="IPR002364">
    <property type="entry name" value="Quin_OxRdtase/zeta-crystal_CS"/>
</dbReference>
<dbReference type="Proteomes" id="UP000612585">
    <property type="component" value="Unassembled WGS sequence"/>
</dbReference>
<evidence type="ECO:0000256" key="1">
    <source>
        <dbReference type="ARBA" id="ARBA00023002"/>
    </source>
</evidence>